<sequence length="194" mass="19922">PGEAPAGRAPAGDAAAQPPAGAPAARPATAWRIDHGASAIVFSGEHAGAAFSGRFLRWSGEVRFDPDNLAGSRADIVIDTASAATGDATRRSALEGEEWLDPKGFPKARFEAATFRALGGDRFEAEGTLTLKNARVPVTLPFTFTEKDGVAHVSGRTVLDRAALNVGMVSDAGGAWVSKAIAVTITVTARRAGG</sequence>
<feature type="domain" description="Lipid/polyisoprenoid-binding YceI-like" evidence="2">
    <location>
        <begin position="30"/>
        <end position="190"/>
    </location>
</feature>
<feature type="non-terminal residue" evidence="3">
    <location>
        <position position="1"/>
    </location>
</feature>
<dbReference type="Proteomes" id="UP001595536">
    <property type="component" value="Unassembled WGS sequence"/>
</dbReference>
<gene>
    <name evidence="3" type="ORF">ACFOEX_09120</name>
</gene>
<dbReference type="InterPro" id="IPR036761">
    <property type="entry name" value="TTHA0802/YceI-like_sf"/>
</dbReference>
<dbReference type="SUPFAM" id="SSF101874">
    <property type="entry name" value="YceI-like"/>
    <property type="match status" value="1"/>
</dbReference>
<organism evidence="3 4">
    <name type="scientific">Camelimonas abortus</name>
    <dbReference type="NCBI Taxonomy" id="1017184"/>
    <lineage>
        <taxon>Bacteria</taxon>
        <taxon>Pseudomonadati</taxon>
        <taxon>Pseudomonadota</taxon>
        <taxon>Alphaproteobacteria</taxon>
        <taxon>Hyphomicrobiales</taxon>
        <taxon>Chelatococcaceae</taxon>
        <taxon>Camelimonas</taxon>
    </lineage>
</organism>
<evidence type="ECO:0000256" key="1">
    <source>
        <dbReference type="SAM" id="MobiDB-lite"/>
    </source>
</evidence>
<accession>A0ABV7LFJ0</accession>
<evidence type="ECO:0000313" key="4">
    <source>
        <dbReference type="Proteomes" id="UP001595536"/>
    </source>
</evidence>
<dbReference type="PANTHER" id="PTHR34406">
    <property type="entry name" value="PROTEIN YCEI"/>
    <property type="match status" value="1"/>
</dbReference>
<name>A0ABV7LFJ0_9HYPH</name>
<keyword evidence="4" id="KW-1185">Reference proteome</keyword>
<evidence type="ECO:0000259" key="2">
    <source>
        <dbReference type="SMART" id="SM00867"/>
    </source>
</evidence>
<dbReference type="Gene3D" id="2.40.128.110">
    <property type="entry name" value="Lipid/polyisoprenoid-binding, YceI-like"/>
    <property type="match status" value="1"/>
</dbReference>
<dbReference type="PANTHER" id="PTHR34406:SF1">
    <property type="entry name" value="PROTEIN YCEI"/>
    <property type="match status" value="1"/>
</dbReference>
<dbReference type="InterPro" id="IPR007372">
    <property type="entry name" value="Lipid/polyisoprenoid-bd_YceI"/>
</dbReference>
<reference evidence="4" key="1">
    <citation type="journal article" date="2019" name="Int. J. Syst. Evol. Microbiol.">
        <title>The Global Catalogue of Microorganisms (GCM) 10K type strain sequencing project: providing services to taxonomists for standard genome sequencing and annotation.</title>
        <authorList>
            <consortium name="The Broad Institute Genomics Platform"/>
            <consortium name="The Broad Institute Genome Sequencing Center for Infectious Disease"/>
            <person name="Wu L."/>
            <person name="Ma J."/>
        </authorList>
    </citation>
    <scope>NUCLEOTIDE SEQUENCE [LARGE SCALE GENOMIC DNA]</scope>
    <source>
        <strain evidence="4">CCM 7941</strain>
    </source>
</reference>
<proteinExistence type="predicted"/>
<comment type="caution">
    <text evidence="3">The sequence shown here is derived from an EMBL/GenBank/DDBJ whole genome shotgun (WGS) entry which is preliminary data.</text>
</comment>
<dbReference type="RefSeq" id="WP_376868863.1">
    <property type="nucleotide sequence ID" value="NZ_JBHRUV010000045.1"/>
</dbReference>
<evidence type="ECO:0000313" key="3">
    <source>
        <dbReference type="EMBL" id="MFC3266513.1"/>
    </source>
</evidence>
<dbReference type="EMBL" id="JBHRUV010000045">
    <property type="protein sequence ID" value="MFC3266513.1"/>
    <property type="molecule type" value="Genomic_DNA"/>
</dbReference>
<protein>
    <submittedName>
        <fullName evidence="3">YceI family protein</fullName>
    </submittedName>
</protein>
<feature type="region of interest" description="Disordered" evidence="1">
    <location>
        <begin position="1"/>
        <end position="27"/>
    </location>
</feature>
<dbReference type="Pfam" id="PF04264">
    <property type="entry name" value="YceI"/>
    <property type="match status" value="1"/>
</dbReference>
<dbReference type="SMART" id="SM00867">
    <property type="entry name" value="YceI"/>
    <property type="match status" value="1"/>
</dbReference>